<protein>
    <submittedName>
        <fullName evidence="1">Uncharacterized protein</fullName>
    </submittedName>
</protein>
<reference evidence="1" key="1">
    <citation type="journal article" date="2020" name="Nature">
        <title>Giant virus diversity and host interactions through global metagenomics.</title>
        <authorList>
            <person name="Schulz F."/>
            <person name="Roux S."/>
            <person name="Paez-Espino D."/>
            <person name="Jungbluth S."/>
            <person name="Walsh D.A."/>
            <person name="Denef V.J."/>
            <person name="McMahon K.D."/>
            <person name="Konstantinidis K.T."/>
            <person name="Eloe-Fadrosh E.A."/>
            <person name="Kyrpides N.C."/>
            <person name="Woyke T."/>
        </authorList>
    </citation>
    <scope>NUCLEOTIDE SEQUENCE</scope>
    <source>
        <strain evidence="1">GVMAG-M-3300017651-5</strain>
    </source>
</reference>
<accession>A0A6C0BL53</accession>
<evidence type="ECO:0000313" key="1">
    <source>
        <dbReference type="EMBL" id="QHS93105.1"/>
    </source>
</evidence>
<dbReference type="EMBL" id="MN739196">
    <property type="protein sequence ID" value="QHS93105.1"/>
    <property type="molecule type" value="Genomic_DNA"/>
</dbReference>
<sequence>MHGSMLDHVILRDYMIDRYRSHGQNNNRIVYERY</sequence>
<name>A0A6C0BL53_9ZZZZ</name>
<organism evidence="1">
    <name type="scientific">viral metagenome</name>
    <dbReference type="NCBI Taxonomy" id="1070528"/>
    <lineage>
        <taxon>unclassified sequences</taxon>
        <taxon>metagenomes</taxon>
        <taxon>organismal metagenomes</taxon>
    </lineage>
</organism>
<proteinExistence type="predicted"/>
<dbReference type="AlphaFoldDB" id="A0A6C0BL53"/>